<dbReference type="SUPFAM" id="SSF50494">
    <property type="entry name" value="Trypsin-like serine proteases"/>
    <property type="match status" value="1"/>
</dbReference>
<evidence type="ECO:0000256" key="4">
    <source>
        <dbReference type="ARBA" id="ARBA00022825"/>
    </source>
</evidence>
<dbReference type="InterPro" id="IPR009003">
    <property type="entry name" value="Peptidase_S1_PA"/>
</dbReference>
<feature type="signal peptide" evidence="7">
    <location>
        <begin position="1"/>
        <end position="24"/>
    </location>
</feature>
<feature type="compositionally biased region" description="Pro residues" evidence="6">
    <location>
        <begin position="120"/>
        <end position="144"/>
    </location>
</feature>
<keyword evidence="5" id="KW-1015">Disulfide bond</keyword>
<keyword evidence="3" id="KW-0378">Hydrolase</keyword>
<keyword evidence="4" id="KW-0720">Serine protease</keyword>
<accession>A0ABP8BRX3</accession>
<feature type="compositionally biased region" description="Low complexity" evidence="6">
    <location>
        <begin position="82"/>
        <end position="119"/>
    </location>
</feature>
<proteinExistence type="inferred from homology"/>
<dbReference type="Gene3D" id="2.40.10.10">
    <property type="entry name" value="Trypsin-like serine proteases"/>
    <property type="match status" value="2"/>
</dbReference>
<keyword evidence="2" id="KW-0645">Protease</keyword>
<evidence type="ECO:0000256" key="6">
    <source>
        <dbReference type="SAM" id="MobiDB-lite"/>
    </source>
</evidence>
<protein>
    <recommendedName>
        <fullName evidence="10">Trypsin</fullName>
    </recommendedName>
</protein>
<dbReference type="Proteomes" id="UP001501710">
    <property type="component" value="Unassembled WGS sequence"/>
</dbReference>
<evidence type="ECO:0000256" key="7">
    <source>
        <dbReference type="SAM" id="SignalP"/>
    </source>
</evidence>
<evidence type="ECO:0000313" key="9">
    <source>
        <dbReference type="Proteomes" id="UP001501710"/>
    </source>
</evidence>
<keyword evidence="9" id="KW-1185">Reference proteome</keyword>
<feature type="compositionally biased region" description="Pro residues" evidence="6">
    <location>
        <begin position="35"/>
        <end position="56"/>
    </location>
</feature>
<evidence type="ECO:0000256" key="3">
    <source>
        <dbReference type="ARBA" id="ARBA00022801"/>
    </source>
</evidence>
<keyword evidence="7" id="KW-0732">Signal</keyword>
<evidence type="ECO:0008006" key="10">
    <source>
        <dbReference type="Google" id="ProtNLM"/>
    </source>
</evidence>
<name>A0ABP8BRX3_9ACTN</name>
<feature type="region of interest" description="Disordered" evidence="6">
    <location>
        <begin position="31"/>
        <end position="176"/>
    </location>
</feature>
<gene>
    <name evidence="8" type="ORF">GCM10022254_00150</name>
</gene>
<dbReference type="PRINTS" id="PR00861">
    <property type="entry name" value="ALYTICPTASE"/>
</dbReference>
<reference evidence="9" key="1">
    <citation type="journal article" date="2019" name="Int. J. Syst. Evol. Microbiol.">
        <title>The Global Catalogue of Microorganisms (GCM) 10K type strain sequencing project: providing services to taxonomists for standard genome sequencing and annotation.</title>
        <authorList>
            <consortium name="The Broad Institute Genomics Platform"/>
            <consortium name="The Broad Institute Genome Sequencing Center for Infectious Disease"/>
            <person name="Wu L."/>
            <person name="Ma J."/>
        </authorList>
    </citation>
    <scope>NUCLEOTIDE SEQUENCE [LARGE SCALE GENOMIC DNA]</scope>
    <source>
        <strain evidence="9">JCM 17440</strain>
    </source>
</reference>
<evidence type="ECO:0000256" key="2">
    <source>
        <dbReference type="ARBA" id="ARBA00022670"/>
    </source>
</evidence>
<evidence type="ECO:0000256" key="1">
    <source>
        <dbReference type="ARBA" id="ARBA00007664"/>
    </source>
</evidence>
<sequence>MRPLPLIMITCGTAIIVAVAPRMAAPNPEILAGPNPAPAPDIAPPDPVAAPEPDVPSDPESARAHARAPKHDSATPRGSAQARGSGHAPAPARAGAPAAPGAAAPSAPSSASAPSAPAVAPTPDPVSEPAPGANPEPPSNPDPEPGSGSDPVGPGIIPDPVDNGRSRSIPAPMAEGGQPIFAPGGIRCTLGFNVRKSDTYYFLTAGACADKQGLKIYADPMLTLQLGTVVSVADTVALVRYVDPHTERPGSIRVANESHDITGIRNPVVGQEICGAGPVKGLRCGTVKRLDATINFPQGSVTNVGEASMCGEPENWGVPYFAGTTAIGMGVGTPDGCGGAGSSYFTLIDDSLDAFGVEVY</sequence>
<dbReference type="CDD" id="cd21112">
    <property type="entry name" value="alphaLP-like"/>
    <property type="match status" value="1"/>
</dbReference>
<feature type="chain" id="PRO_5045156814" description="Trypsin" evidence="7">
    <location>
        <begin position="25"/>
        <end position="360"/>
    </location>
</feature>
<comment type="caution">
    <text evidence="8">The sequence shown here is derived from an EMBL/GenBank/DDBJ whole genome shotgun (WGS) entry which is preliminary data.</text>
</comment>
<organism evidence="8 9">
    <name type="scientific">Actinomadura meridiana</name>
    <dbReference type="NCBI Taxonomy" id="559626"/>
    <lineage>
        <taxon>Bacteria</taxon>
        <taxon>Bacillati</taxon>
        <taxon>Actinomycetota</taxon>
        <taxon>Actinomycetes</taxon>
        <taxon>Streptosporangiales</taxon>
        <taxon>Thermomonosporaceae</taxon>
        <taxon>Actinomadura</taxon>
    </lineage>
</organism>
<dbReference type="InterPro" id="IPR001316">
    <property type="entry name" value="Pept_S1A_streptogrisin"/>
</dbReference>
<dbReference type="InterPro" id="IPR043504">
    <property type="entry name" value="Peptidase_S1_PA_chymotrypsin"/>
</dbReference>
<evidence type="ECO:0000256" key="5">
    <source>
        <dbReference type="ARBA" id="ARBA00023157"/>
    </source>
</evidence>
<evidence type="ECO:0000313" key="8">
    <source>
        <dbReference type="EMBL" id="GAA4223289.1"/>
    </source>
</evidence>
<dbReference type="RefSeq" id="WP_344887498.1">
    <property type="nucleotide sequence ID" value="NZ_BAABAS010000001.1"/>
</dbReference>
<comment type="similarity">
    <text evidence="1">Belongs to the peptidase S1 family.</text>
</comment>
<dbReference type="EMBL" id="BAABAS010000001">
    <property type="protein sequence ID" value="GAA4223289.1"/>
    <property type="molecule type" value="Genomic_DNA"/>
</dbReference>
<feature type="compositionally biased region" description="Low complexity" evidence="6">
    <location>
        <begin position="145"/>
        <end position="161"/>
    </location>
</feature>